<sequence length="59" mass="6605">MVKYSYIINPIGTATTSADQQETVVHGAENHGGRSLRGIHRGYSNKKQKISSRKHLLRL</sequence>
<evidence type="ECO:0000313" key="2">
    <source>
        <dbReference type="EMBL" id="MET3572441.1"/>
    </source>
</evidence>
<feature type="region of interest" description="Disordered" evidence="1">
    <location>
        <begin position="29"/>
        <end position="59"/>
    </location>
</feature>
<protein>
    <submittedName>
        <fullName evidence="2">Uncharacterized protein</fullName>
    </submittedName>
</protein>
<reference evidence="2 3" key="1">
    <citation type="submission" date="2024-06" db="EMBL/GenBank/DDBJ databases">
        <title>Genomic Encyclopedia of Type Strains, Phase IV (KMG-IV): sequencing the most valuable type-strain genomes for metagenomic binning, comparative biology and taxonomic classification.</title>
        <authorList>
            <person name="Goeker M."/>
        </authorList>
    </citation>
    <scope>NUCLEOTIDE SEQUENCE [LARGE SCALE GENOMIC DNA]</scope>
    <source>
        <strain evidence="2 3">DSM 19261</strain>
    </source>
</reference>
<name>A0ABV2G2C7_9FIRM</name>
<evidence type="ECO:0000313" key="3">
    <source>
        <dbReference type="Proteomes" id="UP001549200"/>
    </source>
</evidence>
<dbReference type="EMBL" id="JBEPLZ010000019">
    <property type="protein sequence ID" value="MET3572441.1"/>
    <property type="molecule type" value="Genomic_DNA"/>
</dbReference>
<keyword evidence="3" id="KW-1185">Reference proteome</keyword>
<comment type="caution">
    <text evidence="2">The sequence shown here is derived from an EMBL/GenBank/DDBJ whole genome shotgun (WGS) entry which is preliminary data.</text>
</comment>
<proteinExistence type="predicted"/>
<accession>A0ABV2G2C7</accession>
<evidence type="ECO:0000256" key="1">
    <source>
        <dbReference type="SAM" id="MobiDB-lite"/>
    </source>
</evidence>
<dbReference type="Proteomes" id="UP001549200">
    <property type="component" value="Unassembled WGS sequence"/>
</dbReference>
<feature type="compositionally biased region" description="Basic residues" evidence="1">
    <location>
        <begin position="37"/>
        <end position="59"/>
    </location>
</feature>
<gene>
    <name evidence="2" type="ORF">ABID13_004098</name>
</gene>
<organism evidence="2 3">
    <name type="scientific">Enterocloster citroniae</name>
    <dbReference type="NCBI Taxonomy" id="358743"/>
    <lineage>
        <taxon>Bacteria</taxon>
        <taxon>Bacillati</taxon>
        <taxon>Bacillota</taxon>
        <taxon>Clostridia</taxon>
        <taxon>Lachnospirales</taxon>
        <taxon>Lachnospiraceae</taxon>
        <taxon>Enterocloster</taxon>
    </lineage>
</organism>